<dbReference type="STRING" id="361041.VW35_13465"/>
<name>A0A0F5L7C6_9HYPH</name>
<feature type="transmembrane region" description="Helical" evidence="1">
    <location>
        <begin position="68"/>
        <end position="87"/>
    </location>
</feature>
<feature type="chain" id="PRO_5002491874" evidence="2">
    <location>
        <begin position="20"/>
        <end position="131"/>
    </location>
</feature>
<keyword evidence="1" id="KW-1133">Transmembrane helix</keyword>
<proteinExistence type="predicted"/>
<keyword evidence="1" id="KW-0812">Transmembrane</keyword>
<evidence type="ECO:0000256" key="1">
    <source>
        <dbReference type="SAM" id="Phobius"/>
    </source>
</evidence>
<dbReference type="AlphaFoldDB" id="A0A0F5L7C6"/>
<evidence type="ECO:0000313" key="4">
    <source>
        <dbReference type="Proteomes" id="UP000033514"/>
    </source>
</evidence>
<dbReference type="OrthoDB" id="7948475at2"/>
<dbReference type="RefSeq" id="WP_046143561.1">
    <property type="nucleotide sequence ID" value="NZ_LAJG01000023.1"/>
</dbReference>
<dbReference type="PATRIC" id="fig|361041.3.peg.2079"/>
<protein>
    <submittedName>
        <fullName evidence="3">Uncharacterized protein</fullName>
    </submittedName>
</protein>
<dbReference type="Proteomes" id="UP000033514">
    <property type="component" value="Unassembled WGS sequence"/>
</dbReference>
<reference evidence="3 4" key="1">
    <citation type="submission" date="2015-03" db="EMBL/GenBank/DDBJ databases">
        <authorList>
            <person name="Hassan Y.I."/>
            <person name="Lepp D."/>
            <person name="Zhou T."/>
        </authorList>
    </citation>
    <scope>NUCLEOTIDE SEQUENCE [LARGE SCALE GENOMIC DNA]</scope>
    <source>
        <strain evidence="3 4">GH2-10</strain>
    </source>
</reference>
<dbReference type="EMBL" id="LAJG01000023">
    <property type="protein sequence ID" value="KKB78104.1"/>
    <property type="molecule type" value="Genomic_DNA"/>
</dbReference>
<keyword evidence="2" id="KW-0732">Signal</keyword>
<comment type="caution">
    <text evidence="3">The sequence shown here is derived from an EMBL/GenBank/DDBJ whole genome shotgun (WGS) entry which is preliminary data.</text>
</comment>
<evidence type="ECO:0000313" key="3">
    <source>
        <dbReference type="EMBL" id="KKB78104.1"/>
    </source>
</evidence>
<gene>
    <name evidence="3" type="ORF">VW35_13465</name>
</gene>
<feature type="signal peptide" evidence="2">
    <location>
        <begin position="1"/>
        <end position="19"/>
    </location>
</feature>
<keyword evidence="1" id="KW-0472">Membrane</keyword>
<keyword evidence="4" id="KW-1185">Reference proteome</keyword>
<evidence type="ECO:0000256" key="2">
    <source>
        <dbReference type="SAM" id="SignalP"/>
    </source>
</evidence>
<sequence>MGILLGVILLFALLSGALAAGQAMAISRLASASGPSWRDWLFGWWRFERISGWAGLTGEVQAAIYRRAVIACLVFIIFGLILSGWVVNQRGETAEVGAVSLNDWRVLPAHLAEHSDIRRAADVPGALILES</sequence>
<accession>A0A0F5L7C6</accession>
<organism evidence="3 4">
    <name type="scientific">Devosia soli</name>
    <dbReference type="NCBI Taxonomy" id="361041"/>
    <lineage>
        <taxon>Bacteria</taxon>
        <taxon>Pseudomonadati</taxon>
        <taxon>Pseudomonadota</taxon>
        <taxon>Alphaproteobacteria</taxon>
        <taxon>Hyphomicrobiales</taxon>
        <taxon>Devosiaceae</taxon>
        <taxon>Devosia</taxon>
    </lineage>
</organism>